<dbReference type="AlphaFoldDB" id="A0A197JQM6"/>
<keyword evidence="7" id="KW-0808">Transferase</keyword>
<dbReference type="InterPro" id="IPR043519">
    <property type="entry name" value="NT_sf"/>
</dbReference>
<feature type="domain" description="Poly(A) RNA polymerase mitochondrial-like central palm" evidence="11">
    <location>
        <begin position="310"/>
        <end position="441"/>
    </location>
</feature>
<dbReference type="Pfam" id="PF22600">
    <property type="entry name" value="MTPAP-like_central"/>
    <property type="match status" value="1"/>
</dbReference>
<dbReference type="Pfam" id="PF03828">
    <property type="entry name" value="PAP_assoc"/>
    <property type="match status" value="1"/>
</dbReference>
<keyword evidence="9" id="KW-0460">Magnesium</keyword>
<gene>
    <name evidence="12" type="ORF">K457DRAFT_139499</name>
</gene>
<dbReference type="GO" id="GO:0010605">
    <property type="term" value="P:negative regulation of macromolecule metabolic process"/>
    <property type="evidence" value="ECO:0007669"/>
    <property type="project" value="UniProtKB-ARBA"/>
</dbReference>
<evidence type="ECO:0000256" key="9">
    <source>
        <dbReference type="ARBA" id="ARBA00022842"/>
    </source>
</evidence>
<dbReference type="Proteomes" id="UP000078512">
    <property type="component" value="Unassembled WGS sequence"/>
</dbReference>
<evidence type="ECO:0000259" key="10">
    <source>
        <dbReference type="Pfam" id="PF03828"/>
    </source>
</evidence>
<comment type="similarity">
    <text evidence="4">Belongs to the DNA polymerase type-B-like family.</text>
</comment>
<name>A0A197JQM6_9FUNG</name>
<dbReference type="SUPFAM" id="SSF81631">
    <property type="entry name" value="PAP/OAS1 substrate-binding domain"/>
    <property type="match status" value="1"/>
</dbReference>
<evidence type="ECO:0000256" key="6">
    <source>
        <dbReference type="ARBA" id="ARBA00022490"/>
    </source>
</evidence>
<dbReference type="GO" id="GO:0005737">
    <property type="term" value="C:cytoplasm"/>
    <property type="evidence" value="ECO:0007669"/>
    <property type="project" value="UniProtKB-SubCell"/>
</dbReference>
<dbReference type="GO" id="GO:1990817">
    <property type="term" value="F:poly(A) RNA polymerase activity"/>
    <property type="evidence" value="ECO:0007669"/>
    <property type="project" value="UniProtKB-EC"/>
</dbReference>
<evidence type="ECO:0000256" key="4">
    <source>
        <dbReference type="ARBA" id="ARBA00008593"/>
    </source>
</evidence>
<dbReference type="STRING" id="1314771.A0A197JQM6"/>
<feature type="domain" description="PAP-associated" evidence="10">
    <location>
        <begin position="531"/>
        <end position="590"/>
    </location>
</feature>
<evidence type="ECO:0000256" key="8">
    <source>
        <dbReference type="ARBA" id="ARBA00022723"/>
    </source>
</evidence>
<dbReference type="InterPro" id="IPR054708">
    <property type="entry name" value="MTPAP-like_central"/>
</dbReference>
<evidence type="ECO:0000256" key="7">
    <source>
        <dbReference type="ARBA" id="ARBA00022679"/>
    </source>
</evidence>
<evidence type="ECO:0000256" key="3">
    <source>
        <dbReference type="ARBA" id="ARBA00004496"/>
    </source>
</evidence>
<dbReference type="EC" id="2.7.7.19" evidence="5"/>
<evidence type="ECO:0000259" key="11">
    <source>
        <dbReference type="Pfam" id="PF22600"/>
    </source>
</evidence>
<evidence type="ECO:0000313" key="12">
    <source>
        <dbReference type="EMBL" id="OAQ27577.1"/>
    </source>
</evidence>
<keyword evidence="8" id="KW-0479">Metal-binding</keyword>
<accession>A0A197JQM6</accession>
<dbReference type="Gene3D" id="1.10.1410.10">
    <property type="match status" value="1"/>
</dbReference>
<dbReference type="PANTHER" id="PTHR12271">
    <property type="entry name" value="POLY A POLYMERASE CID PAP -RELATED"/>
    <property type="match status" value="1"/>
</dbReference>
<proteinExistence type="inferred from homology"/>
<organism evidence="12 13">
    <name type="scientific">Linnemannia elongata AG-77</name>
    <dbReference type="NCBI Taxonomy" id="1314771"/>
    <lineage>
        <taxon>Eukaryota</taxon>
        <taxon>Fungi</taxon>
        <taxon>Fungi incertae sedis</taxon>
        <taxon>Mucoromycota</taxon>
        <taxon>Mortierellomycotina</taxon>
        <taxon>Mortierellomycetes</taxon>
        <taxon>Mortierellales</taxon>
        <taxon>Mortierellaceae</taxon>
        <taxon>Linnemannia</taxon>
    </lineage>
</organism>
<evidence type="ECO:0000256" key="5">
    <source>
        <dbReference type="ARBA" id="ARBA00012388"/>
    </source>
</evidence>
<evidence type="ECO:0000313" key="13">
    <source>
        <dbReference type="Proteomes" id="UP000078512"/>
    </source>
</evidence>
<dbReference type="EMBL" id="KV442056">
    <property type="protein sequence ID" value="OAQ27577.1"/>
    <property type="molecule type" value="Genomic_DNA"/>
</dbReference>
<comment type="subcellular location">
    <subcellularLocation>
        <location evidence="3">Cytoplasm</location>
    </subcellularLocation>
</comment>
<evidence type="ECO:0000256" key="2">
    <source>
        <dbReference type="ARBA" id="ARBA00001946"/>
    </source>
</evidence>
<protein>
    <recommendedName>
        <fullName evidence="5">polynucleotide adenylyltransferase</fullName>
        <ecNumber evidence="5">2.7.7.19</ecNumber>
    </recommendedName>
</protein>
<dbReference type="PANTHER" id="PTHR12271:SF40">
    <property type="entry name" value="POLY(A) RNA POLYMERASE GLD2"/>
    <property type="match status" value="1"/>
</dbReference>
<dbReference type="SUPFAM" id="SSF81301">
    <property type="entry name" value="Nucleotidyltransferase"/>
    <property type="match status" value="1"/>
</dbReference>
<dbReference type="GO" id="GO:0031123">
    <property type="term" value="P:RNA 3'-end processing"/>
    <property type="evidence" value="ECO:0007669"/>
    <property type="project" value="TreeGrafter"/>
</dbReference>
<comment type="cofactor">
    <cofactor evidence="1">
        <name>Mn(2+)</name>
        <dbReference type="ChEBI" id="CHEBI:29035"/>
    </cofactor>
</comment>
<keyword evidence="13" id="KW-1185">Reference proteome</keyword>
<dbReference type="Gene3D" id="3.30.460.10">
    <property type="entry name" value="Beta Polymerase, domain 2"/>
    <property type="match status" value="1"/>
</dbReference>
<keyword evidence="6" id="KW-0963">Cytoplasm</keyword>
<reference evidence="12 13" key="1">
    <citation type="submission" date="2016-05" db="EMBL/GenBank/DDBJ databases">
        <title>Genome sequencing reveals origins of a unique bacterial endosymbiosis in the earliest lineages of terrestrial Fungi.</title>
        <authorList>
            <consortium name="DOE Joint Genome Institute"/>
            <person name="Uehling J."/>
            <person name="Gryganskyi A."/>
            <person name="Hameed K."/>
            <person name="Tschaplinski T."/>
            <person name="Misztal P."/>
            <person name="Wu S."/>
            <person name="Desiro A."/>
            <person name="Vande Pol N."/>
            <person name="Du Z.-Y."/>
            <person name="Zienkiewicz A."/>
            <person name="Zienkiewicz K."/>
            <person name="Morin E."/>
            <person name="Tisserant E."/>
            <person name="Splivallo R."/>
            <person name="Hainaut M."/>
            <person name="Henrissat B."/>
            <person name="Ohm R."/>
            <person name="Kuo A."/>
            <person name="Yan J."/>
            <person name="Lipzen A."/>
            <person name="Nolan M."/>
            <person name="Labutti K."/>
            <person name="Barry K."/>
            <person name="Goldstein A."/>
            <person name="Labbe J."/>
            <person name="Schadt C."/>
            <person name="Tuskan G."/>
            <person name="Grigoriev I."/>
            <person name="Martin F."/>
            <person name="Vilgalys R."/>
            <person name="Bonito G."/>
        </authorList>
    </citation>
    <scope>NUCLEOTIDE SEQUENCE [LARGE SCALE GENOMIC DNA]</scope>
    <source>
        <strain evidence="12 13">AG-77</strain>
    </source>
</reference>
<dbReference type="GO" id="GO:0046872">
    <property type="term" value="F:metal ion binding"/>
    <property type="evidence" value="ECO:0007669"/>
    <property type="project" value="UniProtKB-KW"/>
</dbReference>
<dbReference type="CDD" id="cd05402">
    <property type="entry name" value="NT_PAP_TUTase"/>
    <property type="match status" value="1"/>
</dbReference>
<dbReference type="OrthoDB" id="2274644at2759"/>
<dbReference type="InterPro" id="IPR002058">
    <property type="entry name" value="PAP_assoc"/>
</dbReference>
<comment type="cofactor">
    <cofactor evidence="2">
        <name>Mg(2+)</name>
        <dbReference type="ChEBI" id="CHEBI:18420"/>
    </cofactor>
</comment>
<evidence type="ECO:0000256" key="1">
    <source>
        <dbReference type="ARBA" id="ARBA00001936"/>
    </source>
</evidence>
<sequence length="627" mass="71989">MPYPKAMAYTNYNDDQVLFIDALFLVTLLDCARHYDHVDNQLTCVEIAKAFAYVRQIFEHSDPEDFDNAFSISFIRQYRLDTPQGMMDYIANHSPPTSTNLPTSTLSGRQREYYFPYSIDLHKADDKKCGGVEYLRGMEEHHIHVRRFTRAERNMFLRFYAESIPMSFHDDLAVLTEKLRLDIWCRMIRSQTVCCLPNGMEAVTRLTKEYNVWKRAANRRKPMDEPNQLPPTDQQFQAETWKRKVTNGALENELRDGLKDDLESVLLNGLVGNLTDFNVATVEEVDKHRQQQRQSQETEKLAQRNTAITEYMDKLRVTQTATPHRRNEVQAIRQAVERRLREHYRNYSIEVHLFGSFASGLCSMSSDADMTVYNLHVASPHCPPIVELAASLRRIGYQRVTSIPHARVPIASWKLYGIQCDANLNQLLGVHNSKLISTYSKIDDRFKTLWFSIKQIGLQHGIISASTGFLSSYALTMMLVVFLQDITSPTILPRLQQSPHATLHTIDGYDCSFDSKTNYTSYGADNTNSAGQLLIDFLYFYGYVFDYANQEVHPSLGKIQNRSITPPARSRTDSRPKDWPICILDPFITDRNVAGNCGKENVAKVQTCFQSAYHALQEKDINKAFCV</sequence>